<dbReference type="Proteomes" id="UP000320011">
    <property type="component" value="Unassembled WGS sequence"/>
</dbReference>
<keyword evidence="1" id="KW-1133">Transmembrane helix</keyword>
<sequence>MAGNERDPRLDEDLIGLDPHDPEVKAFAEHLDRMRRAEPGFTVEASLHRVADFAESSTRAGGLRWWVAAIVVVLIVFGVVVAGWDIVLHALRWLAQ</sequence>
<keyword evidence="1" id="KW-0812">Transmembrane</keyword>
<comment type="caution">
    <text evidence="2">The sequence shown here is derived from an EMBL/GenBank/DDBJ whole genome shotgun (WGS) entry which is preliminary data.</text>
</comment>
<evidence type="ECO:0000313" key="3">
    <source>
        <dbReference type="Proteomes" id="UP000320011"/>
    </source>
</evidence>
<reference evidence="2 3" key="1">
    <citation type="submission" date="2019-07" db="EMBL/GenBank/DDBJ databases">
        <authorList>
            <person name="Duangmal K."/>
            <person name="Teo W.F.A."/>
        </authorList>
    </citation>
    <scope>NUCLEOTIDE SEQUENCE [LARGE SCALE GENOMIC DNA]</scope>
    <source>
        <strain evidence="2 3">TBRC 6029</strain>
    </source>
</reference>
<feature type="transmembrane region" description="Helical" evidence="1">
    <location>
        <begin position="65"/>
        <end position="88"/>
    </location>
</feature>
<evidence type="ECO:0000256" key="1">
    <source>
        <dbReference type="SAM" id="Phobius"/>
    </source>
</evidence>
<protein>
    <submittedName>
        <fullName evidence="2">Uncharacterized protein</fullName>
    </submittedName>
</protein>
<name>A0A558CFT5_9PSEU</name>
<accession>A0A558CFT5</accession>
<reference evidence="2 3" key="2">
    <citation type="submission" date="2019-08" db="EMBL/GenBank/DDBJ databases">
        <title>Amycolatopsis acidicola sp. nov., isolated from peat swamp forest soil.</title>
        <authorList>
            <person name="Srisuk N."/>
        </authorList>
    </citation>
    <scope>NUCLEOTIDE SEQUENCE [LARGE SCALE GENOMIC DNA]</scope>
    <source>
        <strain evidence="2 3">TBRC 6029</strain>
    </source>
</reference>
<evidence type="ECO:0000313" key="2">
    <source>
        <dbReference type="EMBL" id="TVT47641.1"/>
    </source>
</evidence>
<dbReference type="EMBL" id="VJWX01000183">
    <property type="protein sequence ID" value="TVT47641.1"/>
    <property type="molecule type" value="Genomic_DNA"/>
</dbReference>
<organism evidence="2 3">
    <name type="scientific">Amycolatopsis rhizosphaerae</name>
    <dbReference type="NCBI Taxonomy" id="2053003"/>
    <lineage>
        <taxon>Bacteria</taxon>
        <taxon>Bacillati</taxon>
        <taxon>Actinomycetota</taxon>
        <taxon>Actinomycetes</taxon>
        <taxon>Pseudonocardiales</taxon>
        <taxon>Pseudonocardiaceae</taxon>
        <taxon>Amycolatopsis</taxon>
    </lineage>
</organism>
<proteinExistence type="predicted"/>
<keyword evidence="3" id="KW-1185">Reference proteome</keyword>
<gene>
    <name evidence="2" type="ORF">FNH05_18810</name>
</gene>
<dbReference type="OrthoDB" id="3695183at2"/>
<dbReference type="AlphaFoldDB" id="A0A558CFT5"/>
<keyword evidence="1" id="KW-0472">Membrane</keyword>